<dbReference type="EMBL" id="MCFF01000038">
    <property type="protein sequence ID" value="ORZ08295.1"/>
    <property type="molecule type" value="Genomic_DNA"/>
</dbReference>
<keyword evidence="1" id="KW-1133">Transmembrane helix</keyword>
<dbReference type="GeneID" id="33568611"/>
<comment type="caution">
    <text evidence="2">The sequence shown here is derived from an EMBL/GenBank/DDBJ whole genome shotgun (WGS) entry which is preliminary data.</text>
</comment>
<evidence type="ECO:0000313" key="2">
    <source>
        <dbReference type="EMBL" id="ORZ08295.1"/>
    </source>
</evidence>
<evidence type="ECO:0000313" key="3">
    <source>
        <dbReference type="Proteomes" id="UP000193648"/>
    </source>
</evidence>
<keyword evidence="1" id="KW-0812">Transmembrane</keyword>
<protein>
    <submittedName>
        <fullName evidence="2">Uncharacterized protein</fullName>
    </submittedName>
</protein>
<evidence type="ECO:0000256" key="1">
    <source>
        <dbReference type="SAM" id="Phobius"/>
    </source>
</evidence>
<dbReference type="AlphaFoldDB" id="A0A1Y2GE51"/>
<gene>
    <name evidence="2" type="ORF">BCR41DRAFT_373330</name>
</gene>
<dbReference type="Proteomes" id="UP000193648">
    <property type="component" value="Unassembled WGS sequence"/>
</dbReference>
<dbReference type="RefSeq" id="XP_021878378.1">
    <property type="nucleotide sequence ID" value="XM_022026768.1"/>
</dbReference>
<name>A0A1Y2GE51_9FUNG</name>
<dbReference type="InParanoid" id="A0A1Y2GE51"/>
<sequence length="165" mass="18956">MFSRVIVVMTFVTTWFDIVFGLFIICMICFLWRLESKRKSAIVDRFSIKDFDEIVPITESTVGMTWFRKIMRVVNVVYTGPDAKEGDCNWWQNAYAKKFLSIAQTAGAFAKTDTIGGYSFCRSQAENGNRWMLSWGCNLSQSVESFILIGSHLFLPKKSEIQVSR</sequence>
<reference evidence="2 3" key="1">
    <citation type="submission" date="2016-07" db="EMBL/GenBank/DDBJ databases">
        <title>Pervasive Adenine N6-methylation of Active Genes in Fungi.</title>
        <authorList>
            <consortium name="DOE Joint Genome Institute"/>
            <person name="Mondo S.J."/>
            <person name="Dannebaum R.O."/>
            <person name="Kuo R.C."/>
            <person name="Labutti K."/>
            <person name="Haridas S."/>
            <person name="Kuo A."/>
            <person name="Salamov A."/>
            <person name="Ahrendt S.R."/>
            <person name="Lipzen A."/>
            <person name="Sullivan W."/>
            <person name="Andreopoulos W.B."/>
            <person name="Clum A."/>
            <person name="Lindquist E."/>
            <person name="Daum C."/>
            <person name="Ramamoorthy G.K."/>
            <person name="Gryganskyi A."/>
            <person name="Culley D."/>
            <person name="Magnuson J.K."/>
            <person name="James T.Y."/>
            <person name="O'Malley M.A."/>
            <person name="Stajich J.E."/>
            <person name="Spatafora J.W."/>
            <person name="Visel A."/>
            <person name="Grigoriev I.V."/>
        </authorList>
    </citation>
    <scope>NUCLEOTIDE SEQUENCE [LARGE SCALE GENOMIC DNA]</scope>
    <source>
        <strain evidence="2 3">NRRL 3116</strain>
    </source>
</reference>
<accession>A0A1Y2GE51</accession>
<organism evidence="2 3">
    <name type="scientific">Lobosporangium transversale</name>
    <dbReference type="NCBI Taxonomy" id="64571"/>
    <lineage>
        <taxon>Eukaryota</taxon>
        <taxon>Fungi</taxon>
        <taxon>Fungi incertae sedis</taxon>
        <taxon>Mucoromycota</taxon>
        <taxon>Mortierellomycotina</taxon>
        <taxon>Mortierellomycetes</taxon>
        <taxon>Mortierellales</taxon>
        <taxon>Mortierellaceae</taxon>
        <taxon>Lobosporangium</taxon>
    </lineage>
</organism>
<proteinExistence type="predicted"/>
<feature type="transmembrane region" description="Helical" evidence="1">
    <location>
        <begin position="6"/>
        <end position="32"/>
    </location>
</feature>
<keyword evidence="1" id="KW-0472">Membrane</keyword>
<keyword evidence="3" id="KW-1185">Reference proteome</keyword>